<gene>
    <name evidence="4" type="primary">LOC104592489</name>
</gene>
<evidence type="ECO:0000313" key="3">
    <source>
        <dbReference type="Proteomes" id="UP000189703"/>
    </source>
</evidence>
<name>A0A1U7ZPY7_NELNU</name>
<dbReference type="FunFam" id="3.90.70.10:FF:000332">
    <property type="entry name" value="Cathepsin L1"/>
    <property type="match status" value="1"/>
</dbReference>
<dbReference type="STRING" id="4432.A0A1U7ZPY7"/>
<dbReference type="AlphaFoldDB" id="A0A1U7ZPY7"/>
<sequence length="373" mass="41594">MGSLKNNLIVVCLVVLSLFNFNLGSPTQYSILGYDPDDITLDEGIALVFERWMQKHGKLYASPEEKERRFKTFQSKLAHIIDWNSKRGPSDHILGLNQFSDMSFKEFSETYLLNMNATQFIPVETSIKRVKTSCIRPQSFDWRYQGAVTNVKQQASCGSCWAFSATGAVEAINYIATGNLTSLSEQQLVDCVSTNYGCKFGTSANAFQWVINNGGITSEDYYHYNGIQGNCNNNVGNVVTIDGYEWVARDEESILCAVYQQPVSVAILALDDFKDYAGGIYKGPSCPTSPTPQSNHIVLIVGYGTSSDGTDYWIVKNSWGTDWGMSGYVLMERNHYLPYGLCYINAYVNYPTKYSSSSSTSSSTQNPMPLQRV</sequence>
<keyword evidence="3" id="KW-1185">Reference proteome</keyword>
<protein>
    <submittedName>
        <fullName evidence="4">Ervatamin-B-like</fullName>
    </submittedName>
</protein>
<dbReference type="OrthoDB" id="1404853at2759"/>
<dbReference type="Pfam" id="PF08246">
    <property type="entry name" value="Inhibitor_I29"/>
    <property type="match status" value="1"/>
</dbReference>
<dbReference type="OMA" id="TWAICPL"/>
<evidence type="ECO:0000313" key="4">
    <source>
        <dbReference type="RefSeq" id="XP_010250182.1"/>
    </source>
</evidence>
<dbReference type="SMART" id="SM00645">
    <property type="entry name" value="Pept_C1"/>
    <property type="match status" value="1"/>
</dbReference>
<evidence type="ECO:0000256" key="2">
    <source>
        <dbReference type="ARBA" id="ARBA00023157"/>
    </source>
</evidence>
<dbReference type="InterPro" id="IPR000169">
    <property type="entry name" value="Pept_cys_AS"/>
</dbReference>
<dbReference type="Gene3D" id="3.90.70.10">
    <property type="entry name" value="Cysteine proteinases"/>
    <property type="match status" value="1"/>
</dbReference>
<dbReference type="CDD" id="cd02248">
    <property type="entry name" value="Peptidase_C1A"/>
    <property type="match status" value="1"/>
</dbReference>
<dbReference type="RefSeq" id="XP_010250182.1">
    <property type="nucleotide sequence ID" value="XM_010251880.2"/>
</dbReference>
<dbReference type="Proteomes" id="UP000189703">
    <property type="component" value="Unplaced"/>
</dbReference>
<dbReference type="eggNOG" id="KOG1543">
    <property type="taxonomic scope" value="Eukaryota"/>
</dbReference>
<dbReference type="InterPro" id="IPR013201">
    <property type="entry name" value="Prot_inhib_I29"/>
</dbReference>
<dbReference type="PANTHER" id="PTHR12411">
    <property type="entry name" value="CYSTEINE PROTEASE FAMILY C1-RELATED"/>
    <property type="match status" value="1"/>
</dbReference>
<evidence type="ECO:0000256" key="1">
    <source>
        <dbReference type="ARBA" id="ARBA00008455"/>
    </source>
</evidence>
<proteinExistence type="inferred from homology"/>
<accession>A0A1U7ZPY7</accession>
<dbReference type="GO" id="GO:0004197">
    <property type="term" value="F:cysteine-type endopeptidase activity"/>
    <property type="evidence" value="ECO:0000318"/>
    <property type="project" value="GO_Central"/>
</dbReference>
<dbReference type="InterPro" id="IPR025661">
    <property type="entry name" value="Pept_asp_AS"/>
</dbReference>
<dbReference type="PROSITE" id="PS00640">
    <property type="entry name" value="THIOL_PROTEASE_ASN"/>
    <property type="match status" value="1"/>
</dbReference>
<dbReference type="GO" id="GO:0051603">
    <property type="term" value="P:proteolysis involved in protein catabolic process"/>
    <property type="evidence" value="ECO:0000318"/>
    <property type="project" value="GO_Central"/>
</dbReference>
<dbReference type="Pfam" id="PF00112">
    <property type="entry name" value="Peptidase_C1"/>
    <property type="match status" value="1"/>
</dbReference>
<dbReference type="PROSITE" id="PS00139">
    <property type="entry name" value="THIOL_PROTEASE_CYS"/>
    <property type="match status" value="1"/>
</dbReference>
<dbReference type="GO" id="GO:0005615">
    <property type="term" value="C:extracellular space"/>
    <property type="evidence" value="ECO:0000318"/>
    <property type="project" value="GO_Central"/>
</dbReference>
<dbReference type="KEGG" id="nnu:104592489"/>
<dbReference type="InterPro" id="IPR038765">
    <property type="entry name" value="Papain-like_cys_pep_sf"/>
</dbReference>
<organism evidence="3 4">
    <name type="scientific">Nelumbo nucifera</name>
    <name type="common">Sacred lotus</name>
    <dbReference type="NCBI Taxonomy" id="4432"/>
    <lineage>
        <taxon>Eukaryota</taxon>
        <taxon>Viridiplantae</taxon>
        <taxon>Streptophyta</taxon>
        <taxon>Embryophyta</taxon>
        <taxon>Tracheophyta</taxon>
        <taxon>Spermatophyta</taxon>
        <taxon>Magnoliopsida</taxon>
        <taxon>Proteales</taxon>
        <taxon>Nelumbonaceae</taxon>
        <taxon>Nelumbo</taxon>
    </lineage>
</organism>
<dbReference type="PRINTS" id="PR00705">
    <property type="entry name" value="PAPAIN"/>
</dbReference>
<dbReference type="GO" id="GO:0005764">
    <property type="term" value="C:lysosome"/>
    <property type="evidence" value="ECO:0000318"/>
    <property type="project" value="GO_Central"/>
</dbReference>
<dbReference type="InterPro" id="IPR013128">
    <property type="entry name" value="Peptidase_C1A"/>
</dbReference>
<dbReference type="GeneID" id="104592489"/>
<dbReference type="InterPro" id="IPR000668">
    <property type="entry name" value="Peptidase_C1A_C"/>
</dbReference>
<reference evidence="4" key="1">
    <citation type="submission" date="2025-08" db="UniProtKB">
        <authorList>
            <consortium name="RefSeq"/>
        </authorList>
    </citation>
    <scope>IDENTIFICATION</scope>
</reference>
<dbReference type="SUPFAM" id="SSF54001">
    <property type="entry name" value="Cysteine proteinases"/>
    <property type="match status" value="1"/>
</dbReference>
<comment type="similarity">
    <text evidence="1">Belongs to the peptidase C1 family.</text>
</comment>
<keyword evidence="2" id="KW-1015">Disulfide bond</keyword>
<dbReference type="InterPro" id="IPR039417">
    <property type="entry name" value="Peptidase_C1A_papain-like"/>
</dbReference>
<dbReference type="SMART" id="SM00848">
    <property type="entry name" value="Inhibitor_I29"/>
    <property type="match status" value="1"/>
</dbReference>